<evidence type="ECO:0000256" key="1">
    <source>
        <dbReference type="SAM" id="MobiDB-lite"/>
    </source>
</evidence>
<protein>
    <submittedName>
        <fullName evidence="2">Uncharacterized protein</fullName>
    </submittedName>
</protein>
<organism evidence="2 3">
    <name type="scientific">Lithocarpus litseifolius</name>
    <dbReference type="NCBI Taxonomy" id="425828"/>
    <lineage>
        <taxon>Eukaryota</taxon>
        <taxon>Viridiplantae</taxon>
        <taxon>Streptophyta</taxon>
        <taxon>Embryophyta</taxon>
        <taxon>Tracheophyta</taxon>
        <taxon>Spermatophyta</taxon>
        <taxon>Magnoliopsida</taxon>
        <taxon>eudicotyledons</taxon>
        <taxon>Gunneridae</taxon>
        <taxon>Pentapetalae</taxon>
        <taxon>rosids</taxon>
        <taxon>fabids</taxon>
        <taxon>Fagales</taxon>
        <taxon>Fagaceae</taxon>
        <taxon>Lithocarpus</taxon>
    </lineage>
</organism>
<sequence length="467" mass="52771">MRGTERYLTGSEPSLNCKSSRVRFFSPSGTAAWQTHCFKMNLSKEQLGYGRCVVANPKFLQELSLDRTAIVDLIKNLPENLWIIKGLEILDLSKADIEELPSSIERLIDLTSLTLRYCENLVSLPNIICNLKLLKSLDLFGCLKFRNLPKNIGNVKEHLNLSGNDFVSLPESMSQLSNLRRLHLEGCKLLWSLENVPSTIDSVIANNCTSLMRLPELQFYTFRSDHSHLNFQCVNCFSLARYIGSSGSMLQGQSGKLPGIFDIIIPEGHFLEGRFPKRFEHESLSHELKVQVPYGRDELMGIEFCICFSVAEASKYFLLTCCIKVNGFESASPIRSSFRANYGRVSSRHLCQLYLSARYFNSQWGVNFRQIDGNGSNKIEIRISTSNNLEVEKVGIHYDNINDSASKSTQNKRSHDEDVGVGPFGEGYSFDEPPSKTRKFWTALLDVFAVVYNRVDSYDDSHIGSTT</sequence>
<dbReference type="Gene3D" id="3.80.10.10">
    <property type="entry name" value="Ribonuclease Inhibitor"/>
    <property type="match status" value="1"/>
</dbReference>
<feature type="region of interest" description="Disordered" evidence="1">
    <location>
        <begin position="403"/>
        <end position="427"/>
    </location>
</feature>
<dbReference type="PANTHER" id="PTHR45752:SF195">
    <property type="entry name" value="LEUCINE-RICH REPEAT (LRR) FAMILY PROTEIN-RELATED"/>
    <property type="match status" value="1"/>
</dbReference>
<reference evidence="2 3" key="1">
    <citation type="submission" date="2024-01" db="EMBL/GenBank/DDBJ databases">
        <title>A telomere-to-telomere, gap-free genome of sweet tea (Lithocarpus litseifolius).</title>
        <authorList>
            <person name="Zhou J."/>
        </authorList>
    </citation>
    <scope>NUCLEOTIDE SEQUENCE [LARGE SCALE GENOMIC DNA]</scope>
    <source>
        <strain evidence="2">Zhou-2022a</strain>
        <tissue evidence="2">Leaf</tissue>
    </source>
</reference>
<dbReference type="InterPro" id="IPR050715">
    <property type="entry name" value="LRR-SigEffector_domain"/>
</dbReference>
<dbReference type="InterPro" id="IPR032675">
    <property type="entry name" value="LRR_dom_sf"/>
</dbReference>
<accession>A0AAW2DIF5</accession>
<dbReference type="AlphaFoldDB" id="A0AAW2DIF5"/>
<dbReference type="PANTHER" id="PTHR45752">
    <property type="entry name" value="LEUCINE-RICH REPEAT-CONTAINING"/>
    <property type="match status" value="1"/>
</dbReference>
<dbReference type="EMBL" id="JAZDWU010000003">
    <property type="protein sequence ID" value="KAL0009632.1"/>
    <property type="molecule type" value="Genomic_DNA"/>
</dbReference>
<keyword evidence="3" id="KW-1185">Reference proteome</keyword>
<evidence type="ECO:0000313" key="2">
    <source>
        <dbReference type="EMBL" id="KAL0009632.1"/>
    </source>
</evidence>
<dbReference type="SUPFAM" id="SSF52058">
    <property type="entry name" value="L domain-like"/>
    <property type="match status" value="1"/>
</dbReference>
<proteinExistence type="predicted"/>
<gene>
    <name evidence="2" type="ORF">SO802_011134</name>
</gene>
<name>A0AAW2DIF5_9ROSI</name>
<evidence type="ECO:0000313" key="3">
    <source>
        <dbReference type="Proteomes" id="UP001459277"/>
    </source>
</evidence>
<dbReference type="Proteomes" id="UP001459277">
    <property type="component" value="Unassembled WGS sequence"/>
</dbReference>
<comment type="caution">
    <text evidence="2">The sequence shown here is derived from an EMBL/GenBank/DDBJ whole genome shotgun (WGS) entry which is preliminary data.</text>
</comment>